<dbReference type="CDD" id="cd08295">
    <property type="entry name" value="double_bond_reductase_like"/>
    <property type="match status" value="1"/>
</dbReference>
<dbReference type="PANTHER" id="PTHR43205">
    <property type="entry name" value="PROSTAGLANDIN REDUCTASE"/>
    <property type="match status" value="1"/>
</dbReference>
<dbReference type="InterPro" id="IPR011032">
    <property type="entry name" value="GroES-like_sf"/>
</dbReference>
<dbReference type="Proteomes" id="UP001652623">
    <property type="component" value="Chromosome 1"/>
</dbReference>
<dbReference type="Pfam" id="PF16884">
    <property type="entry name" value="ADH_N_2"/>
    <property type="match status" value="1"/>
</dbReference>
<keyword evidence="3" id="KW-1185">Reference proteome</keyword>
<reference evidence="4" key="2">
    <citation type="submission" date="2025-08" db="UniProtKB">
        <authorList>
            <consortium name="RefSeq"/>
        </authorList>
    </citation>
    <scope>IDENTIFICATION</scope>
    <source>
        <tissue evidence="4">Seedling</tissue>
    </source>
</reference>
<reference evidence="3" key="1">
    <citation type="submission" date="2025-05" db="UniProtKB">
        <authorList>
            <consortium name="RefSeq"/>
        </authorList>
    </citation>
    <scope>NUCLEOTIDE SEQUENCE [LARGE SCALE GENOMIC DNA]</scope>
</reference>
<dbReference type="InterPro" id="IPR041694">
    <property type="entry name" value="ADH_N_2"/>
</dbReference>
<dbReference type="GeneID" id="107415702"/>
<evidence type="ECO:0000313" key="4">
    <source>
        <dbReference type="RefSeq" id="XP_015879573.2"/>
    </source>
</evidence>
<dbReference type="AlphaFoldDB" id="A0A6P3ZVM5"/>
<dbReference type="Gene3D" id="3.40.50.720">
    <property type="entry name" value="NAD(P)-binding Rossmann-like Domain"/>
    <property type="match status" value="1"/>
</dbReference>
<gene>
    <name evidence="4" type="primary">LOC107415702</name>
</gene>
<dbReference type="SUPFAM" id="SSF51735">
    <property type="entry name" value="NAD(P)-binding Rossmann-fold domains"/>
    <property type="match status" value="1"/>
</dbReference>
<dbReference type="InterPro" id="IPR013149">
    <property type="entry name" value="ADH-like_C"/>
</dbReference>
<dbReference type="SUPFAM" id="SSF50129">
    <property type="entry name" value="GroES-like"/>
    <property type="match status" value="1"/>
</dbReference>
<organism evidence="3 4">
    <name type="scientific">Ziziphus jujuba</name>
    <name type="common">Chinese jujube</name>
    <name type="synonym">Ziziphus sativa</name>
    <dbReference type="NCBI Taxonomy" id="326968"/>
    <lineage>
        <taxon>Eukaryota</taxon>
        <taxon>Viridiplantae</taxon>
        <taxon>Streptophyta</taxon>
        <taxon>Embryophyta</taxon>
        <taxon>Tracheophyta</taxon>
        <taxon>Spermatophyta</taxon>
        <taxon>Magnoliopsida</taxon>
        <taxon>eudicotyledons</taxon>
        <taxon>Gunneridae</taxon>
        <taxon>Pentapetalae</taxon>
        <taxon>rosids</taxon>
        <taxon>fabids</taxon>
        <taxon>Rosales</taxon>
        <taxon>Rhamnaceae</taxon>
        <taxon>Paliureae</taxon>
        <taxon>Ziziphus</taxon>
    </lineage>
</organism>
<evidence type="ECO:0000256" key="1">
    <source>
        <dbReference type="ARBA" id="ARBA00023002"/>
    </source>
</evidence>
<feature type="domain" description="Enoyl reductase (ER)" evidence="2">
    <location>
        <begin position="27"/>
        <end position="353"/>
    </location>
</feature>
<dbReference type="SMART" id="SM00829">
    <property type="entry name" value="PKS_ER"/>
    <property type="match status" value="1"/>
</dbReference>
<dbReference type="InterPro" id="IPR036291">
    <property type="entry name" value="NAD(P)-bd_dom_sf"/>
</dbReference>
<dbReference type="KEGG" id="zju:107415702"/>
<dbReference type="InterPro" id="IPR020843">
    <property type="entry name" value="ER"/>
</dbReference>
<keyword evidence="1" id="KW-0560">Oxidoreductase</keyword>
<dbReference type="InterPro" id="IPR045010">
    <property type="entry name" value="MDR_fam"/>
</dbReference>
<name>A0A6P3ZVM5_ZIZJJ</name>
<protein>
    <submittedName>
        <fullName evidence="4">2-alkenal reductase (NADP(+)-dependent)</fullName>
    </submittedName>
</protein>
<dbReference type="InParanoid" id="A0A6P3ZVM5"/>
<dbReference type="RefSeq" id="XP_015879573.2">
    <property type="nucleotide sequence ID" value="XM_016024087.4"/>
</dbReference>
<sequence>MAEEEVEVKVRNKQVILKKHVVEGFPKEEDFQVISSASIEPKVPDGYGGVLVKNLYLSCDPFQRIHMRPLPPSLNNSSTFRSFSIGSPLFGYGVAQVLDSGHPEFKQGDLVWGITTWEEYSLLPSPRPETLIKILHTDVPLSYYAGILGMPGLTAYAGFYKVCNPKRGEKVFISAASGAIGQLVGQFAKLSGCFVVGSCGSNEKVELLKRRLGFDDAFNYKEEQDLDATLKRYFPQGIDIYFENVGGKTLEAVLLNMRQFGRIAVCGMISQYNNLGEEQGVKKLMQLVSKSVRMEGFTFLHHLPNYNEYLDLVLPYIRQGKIVYAEDIAQGLDSAPSALVGLFAGRNVGKQLIHLSDN</sequence>
<accession>A0A6P3ZVM5</accession>
<dbReference type="Pfam" id="PF00107">
    <property type="entry name" value="ADH_zinc_N"/>
    <property type="match status" value="1"/>
</dbReference>
<proteinExistence type="predicted"/>
<evidence type="ECO:0000313" key="3">
    <source>
        <dbReference type="Proteomes" id="UP001652623"/>
    </source>
</evidence>
<evidence type="ECO:0000259" key="2">
    <source>
        <dbReference type="SMART" id="SM00829"/>
    </source>
</evidence>
<dbReference type="PANTHER" id="PTHR43205:SF7">
    <property type="entry name" value="PROSTAGLANDIN REDUCTASE 1"/>
    <property type="match status" value="1"/>
</dbReference>
<dbReference type="Gene3D" id="3.90.180.10">
    <property type="entry name" value="Medium-chain alcohol dehydrogenases, catalytic domain"/>
    <property type="match status" value="1"/>
</dbReference>
<dbReference type="GO" id="GO:0032440">
    <property type="term" value="F:2-alkenal reductase [NAD(P)H] activity"/>
    <property type="evidence" value="ECO:0007669"/>
    <property type="project" value="TreeGrafter"/>
</dbReference>